<name>A0A0G9HCF2_9GAMM</name>
<organism evidence="1 2">
    <name type="scientific">Luteibacter rhizovicinus DSM 16549</name>
    <dbReference type="NCBI Taxonomy" id="1440763"/>
    <lineage>
        <taxon>Bacteria</taxon>
        <taxon>Pseudomonadati</taxon>
        <taxon>Pseudomonadota</taxon>
        <taxon>Gammaproteobacteria</taxon>
        <taxon>Lysobacterales</taxon>
        <taxon>Rhodanobacteraceae</taxon>
        <taxon>Luteibacter</taxon>
    </lineage>
</organism>
<dbReference type="OrthoDB" id="9787495at2"/>
<keyword evidence="2" id="KW-1185">Reference proteome</keyword>
<dbReference type="AlphaFoldDB" id="A0A0G9HCF2"/>
<reference evidence="2" key="1">
    <citation type="submission" date="2016-09" db="EMBL/GenBank/DDBJ databases">
        <authorList>
            <person name="Lysoe E."/>
        </authorList>
    </citation>
    <scope>NUCLEOTIDE SEQUENCE [LARGE SCALE GENOMIC DNA]</scope>
    <source>
        <strain evidence="2">LJ96T</strain>
    </source>
</reference>
<dbReference type="RefSeq" id="WP_046967471.1">
    <property type="nucleotide sequence ID" value="NZ_CP017480.1"/>
</dbReference>
<dbReference type="Proteomes" id="UP000182987">
    <property type="component" value="Chromosome"/>
</dbReference>
<protein>
    <submittedName>
        <fullName evidence="1">Uncharacterized protein</fullName>
    </submittedName>
</protein>
<gene>
    <name evidence="1" type="ORF">BJI69_19680</name>
</gene>
<sequence length="104" mass="11987">MSIHTLSAAQLMLLAVGYGFVYVIIARSTISRVMDADPAYKGRWPRPTWLADARNAFAVLHIMINMNLPKPDYPRSLQWRIWVARVMLWLWPFVLVAVLVLTPH</sequence>
<proteinExistence type="predicted"/>
<evidence type="ECO:0000313" key="2">
    <source>
        <dbReference type="Proteomes" id="UP000182987"/>
    </source>
</evidence>
<dbReference type="PATRIC" id="fig|1440763.5.peg.1692"/>
<evidence type="ECO:0000313" key="1">
    <source>
        <dbReference type="EMBL" id="APG05906.1"/>
    </source>
</evidence>
<accession>A0A0G9HCF2</accession>
<dbReference type="KEGG" id="lrz:BJI69_19680"/>
<dbReference type="EMBL" id="CP017480">
    <property type="protein sequence ID" value="APG05906.1"/>
    <property type="molecule type" value="Genomic_DNA"/>
</dbReference>